<evidence type="ECO:0000313" key="3">
    <source>
        <dbReference type="Proteomes" id="UP000886883"/>
    </source>
</evidence>
<sequence>MDYCIFRFNKIKSRSMMKQVYDHHFRFAEPVNVDKEYEALNDHRVTPDGDYISRFHERLNELEYYKDHNFRKNGVMAYDVLFAYSPSAAGKIDLEKWKQDNVDWLNETFGKENVLGVVYHYDEAGYTEASTIHGHAAVIPVDDNGKVNASYYTGDKAKVSELQDRYAEVMKAHGLERGIEQSLSRHDTPKRFYAKLEDAVYGMPMPDRTPGESAEKYVERVKDAWRTERAAHVREIRDKNREIVEIRSDHRSETEKDRVIRSLRGKMEKYREADRELIREFGSRQEAVQLAKTMKLLNEGIENHPDTEKANRIANDVIQLISWSEKERRKKEREKDQEIADVRK</sequence>
<accession>A0A9D2MNY0</accession>
<dbReference type="GO" id="GO:0003677">
    <property type="term" value="F:DNA binding"/>
    <property type="evidence" value="ECO:0007669"/>
    <property type="project" value="InterPro"/>
</dbReference>
<reference evidence="2" key="2">
    <citation type="submission" date="2021-04" db="EMBL/GenBank/DDBJ databases">
        <authorList>
            <person name="Gilroy R."/>
        </authorList>
    </citation>
    <scope>NUCLEOTIDE SEQUENCE</scope>
    <source>
        <strain evidence="2">USAMLcec3-2134</strain>
    </source>
</reference>
<dbReference type="CDD" id="cd17242">
    <property type="entry name" value="MobM_relaxase"/>
    <property type="match status" value="1"/>
</dbReference>
<gene>
    <name evidence="2" type="ORF">H9763_02110</name>
</gene>
<name>A0A9D2MNY0_9FIRM</name>
<proteinExistence type="inferred from homology"/>
<organism evidence="2 3">
    <name type="scientific">Candidatus Eisenbergiella merdigallinarum</name>
    <dbReference type="NCBI Taxonomy" id="2838552"/>
    <lineage>
        <taxon>Bacteria</taxon>
        <taxon>Bacillati</taxon>
        <taxon>Bacillota</taxon>
        <taxon>Clostridia</taxon>
        <taxon>Lachnospirales</taxon>
        <taxon>Lachnospiraceae</taxon>
        <taxon>Eisenbergiella</taxon>
    </lineage>
</organism>
<comment type="similarity">
    <text evidence="1">Belongs to the plasmid mobilization pre family.</text>
</comment>
<dbReference type="GO" id="GO:0006310">
    <property type="term" value="P:DNA recombination"/>
    <property type="evidence" value="ECO:0007669"/>
    <property type="project" value="InterPro"/>
</dbReference>
<reference evidence="2" key="1">
    <citation type="journal article" date="2021" name="PeerJ">
        <title>Extensive microbial diversity within the chicken gut microbiome revealed by metagenomics and culture.</title>
        <authorList>
            <person name="Gilroy R."/>
            <person name="Ravi A."/>
            <person name="Getino M."/>
            <person name="Pursley I."/>
            <person name="Horton D.L."/>
            <person name="Alikhan N.F."/>
            <person name="Baker D."/>
            <person name="Gharbi K."/>
            <person name="Hall N."/>
            <person name="Watson M."/>
            <person name="Adriaenssens E.M."/>
            <person name="Foster-Nyarko E."/>
            <person name="Jarju S."/>
            <person name="Secka A."/>
            <person name="Antonio M."/>
            <person name="Oren A."/>
            <person name="Chaudhuri R.R."/>
            <person name="La Ragione R."/>
            <person name="Hildebrand F."/>
            <person name="Pallen M.J."/>
        </authorList>
    </citation>
    <scope>NUCLEOTIDE SEQUENCE</scope>
    <source>
        <strain evidence="2">USAMLcec3-2134</strain>
    </source>
</reference>
<comment type="caution">
    <text evidence="2">The sequence shown here is derived from an EMBL/GenBank/DDBJ whole genome shotgun (WGS) entry which is preliminary data.</text>
</comment>
<dbReference type="EMBL" id="DWXE01000006">
    <property type="protein sequence ID" value="HJB90242.1"/>
    <property type="molecule type" value="Genomic_DNA"/>
</dbReference>
<dbReference type="Gene3D" id="3.30.930.30">
    <property type="match status" value="1"/>
</dbReference>
<dbReference type="Proteomes" id="UP000886883">
    <property type="component" value="Unassembled WGS sequence"/>
</dbReference>
<dbReference type="Pfam" id="PF01076">
    <property type="entry name" value="Mob_Pre"/>
    <property type="match status" value="1"/>
</dbReference>
<dbReference type="InterPro" id="IPR001668">
    <property type="entry name" value="Mob_Pre"/>
</dbReference>
<protein>
    <submittedName>
        <fullName evidence="2">Plasmid recombination protein</fullName>
    </submittedName>
</protein>
<evidence type="ECO:0000256" key="1">
    <source>
        <dbReference type="ARBA" id="ARBA00010657"/>
    </source>
</evidence>
<dbReference type="AlphaFoldDB" id="A0A9D2MNY0"/>
<dbReference type="NCBIfam" id="NF041497">
    <property type="entry name" value="MobV"/>
    <property type="match status" value="1"/>
</dbReference>
<evidence type="ECO:0000313" key="2">
    <source>
        <dbReference type="EMBL" id="HJB90242.1"/>
    </source>
</evidence>